<comment type="caution">
    <text evidence="2">The sequence shown here is derived from an EMBL/GenBank/DDBJ whole genome shotgun (WGS) entry which is preliminary data.</text>
</comment>
<evidence type="ECO:0000313" key="3">
    <source>
        <dbReference type="Proteomes" id="UP000653477"/>
    </source>
</evidence>
<keyword evidence="1" id="KW-1133">Transmembrane helix</keyword>
<reference evidence="3" key="1">
    <citation type="journal article" date="2019" name="Int. J. Syst. Evol. Microbiol.">
        <title>The Global Catalogue of Microorganisms (GCM) 10K type strain sequencing project: providing services to taxonomists for standard genome sequencing and annotation.</title>
        <authorList>
            <consortium name="The Broad Institute Genomics Platform"/>
            <consortium name="The Broad Institute Genome Sequencing Center for Infectious Disease"/>
            <person name="Wu L."/>
            <person name="Ma J."/>
        </authorList>
    </citation>
    <scope>NUCLEOTIDE SEQUENCE [LARGE SCALE GENOMIC DNA]</scope>
    <source>
        <strain evidence="3">JCM 30531</strain>
    </source>
</reference>
<dbReference type="RefSeq" id="WP_188807813.1">
    <property type="nucleotide sequence ID" value="NZ_BMPU01000002.1"/>
</dbReference>
<sequence length="222" mass="25047">MDEISKITSVLTGGALPEGYNPKAIEKLAKQFQKLSEARVIRNYPIRRFSYDESFYSVYAFPIKGTEIAQETLQQIKATVATLDYGPMRYDSMMGAGPDYWTLETETGKHTKVYAKEPTAISMISDAFDGVVIYTLPEYGVSYKKAALRQDIPYVLFGKKGEPDGFKLQPITQSDLGLPASEITYEGHTPDPESPESARYQFIFKVIIAIVLICYLIYRYLL</sequence>
<proteinExistence type="predicted"/>
<keyword evidence="1" id="KW-0472">Membrane</keyword>
<evidence type="ECO:0000256" key="1">
    <source>
        <dbReference type="SAM" id="Phobius"/>
    </source>
</evidence>
<gene>
    <name evidence="2" type="ORF">GCM10007088_07660</name>
</gene>
<feature type="transmembrane region" description="Helical" evidence="1">
    <location>
        <begin position="202"/>
        <end position="221"/>
    </location>
</feature>
<evidence type="ECO:0000313" key="2">
    <source>
        <dbReference type="EMBL" id="GGM51512.1"/>
    </source>
</evidence>
<protein>
    <submittedName>
        <fullName evidence="2">Uncharacterized protein</fullName>
    </submittedName>
</protein>
<keyword evidence="3" id="KW-1185">Reference proteome</keyword>
<dbReference type="EMBL" id="BMPU01000002">
    <property type="protein sequence ID" value="GGM51512.1"/>
    <property type="molecule type" value="Genomic_DNA"/>
</dbReference>
<keyword evidence="1" id="KW-0812">Transmembrane</keyword>
<organism evidence="2 3">
    <name type="scientific">Porphyromonas pasteri</name>
    <dbReference type="NCBI Taxonomy" id="1583331"/>
    <lineage>
        <taxon>Bacteria</taxon>
        <taxon>Pseudomonadati</taxon>
        <taxon>Bacteroidota</taxon>
        <taxon>Bacteroidia</taxon>
        <taxon>Bacteroidales</taxon>
        <taxon>Porphyromonadaceae</taxon>
        <taxon>Porphyromonas</taxon>
    </lineage>
</organism>
<accession>A0ABQ2H7I1</accession>
<name>A0ABQ2H7I1_9PORP</name>
<dbReference type="Proteomes" id="UP000653477">
    <property type="component" value="Unassembled WGS sequence"/>
</dbReference>